<feature type="transmembrane region" description="Helical" evidence="5">
    <location>
        <begin position="95"/>
        <end position="113"/>
    </location>
</feature>
<dbReference type="Pfam" id="PF13564">
    <property type="entry name" value="DoxX_2"/>
    <property type="match status" value="1"/>
</dbReference>
<dbReference type="OrthoDB" id="165191at2"/>
<dbReference type="InterPro" id="IPR032808">
    <property type="entry name" value="DoxX"/>
</dbReference>
<dbReference type="GO" id="GO:0016020">
    <property type="term" value="C:membrane"/>
    <property type="evidence" value="ECO:0007669"/>
    <property type="project" value="UniProtKB-SubCell"/>
</dbReference>
<protein>
    <submittedName>
        <fullName evidence="6">DoxX family protein</fullName>
    </submittedName>
</protein>
<dbReference type="EMBL" id="CP016776">
    <property type="protein sequence ID" value="ASY19632.1"/>
    <property type="molecule type" value="Genomic_DNA"/>
</dbReference>
<evidence type="ECO:0000313" key="7">
    <source>
        <dbReference type="Proteomes" id="UP000217186"/>
    </source>
</evidence>
<keyword evidence="4 5" id="KW-0472">Membrane</keyword>
<evidence type="ECO:0000313" key="6">
    <source>
        <dbReference type="EMBL" id="ASY19632.1"/>
    </source>
</evidence>
<reference evidence="6 7" key="1">
    <citation type="submission" date="2016-07" db="EMBL/GenBank/DDBJ databases">
        <title>High microdiversification within the ubiquitous acI lineage of Actinobacteria.</title>
        <authorList>
            <person name="Neuenschwander S.M."/>
            <person name="Salcher M."/>
            <person name="Ghai R."/>
            <person name="Pernthaler J."/>
        </authorList>
    </citation>
    <scope>NUCLEOTIDE SEQUENCE [LARGE SCALE GENOMIC DNA]</scope>
    <source>
        <strain evidence="6">MMS-IIA-15</strain>
    </source>
</reference>
<comment type="subcellular location">
    <subcellularLocation>
        <location evidence="1">Membrane</location>
        <topology evidence="1">Multi-pass membrane protein</topology>
    </subcellularLocation>
</comment>
<proteinExistence type="predicted"/>
<sequence>MNSAHSILSIVLAVLCTASAIGDFLKLPSVMKAAETVGCPPNLCNILGLIKLLAAVGLIVGFAIKEIGIAAAVGLSIYFVLAVGAHLRVKDYFKGILPAIVMLAISTATLATSL</sequence>
<evidence type="ECO:0000256" key="1">
    <source>
        <dbReference type="ARBA" id="ARBA00004141"/>
    </source>
</evidence>
<evidence type="ECO:0000256" key="3">
    <source>
        <dbReference type="ARBA" id="ARBA00022989"/>
    </source>
</evidence>
<accession>A0A249KS52</accession>
<evidence type="ECO:0000256" key="4">
    <source>
        <dbReference type="ARBA" id="ARBA00023136"/>
    </source>
</evidence>
<dbReference type="KEGG" id="pvn:A7sIIA15_01800"/>
<keyword evidence="7" id="KW-1185">Reference proteome</keyword>
<dbReference type="Proteomes" id="UP000217186">
    <property type="component" value="Chromosome"/>
</dbReference>
<keyword evidence="2 5" id="KW-0812">Transmembrane</keyword>
<gene>
    <name evidence="6" type="ORF">A7sIIA15_01800</name>
</gene>
<evidence type="ECO:0000256" key="5">
    <source>
        <dbReference type="SAM" id="Phobius"/>
    </source>
</evidence>
<feature type="transmembrane region" description="Helical" evidence="5">
    <location>
        <begin position="46"/>
        <end position="64"/>
    </location>
</feature>
<dbReference type="AlphaFoldDB" id="A0A249KS52"/>
<organism evidence="6 7">
    <name type="scientific">Candidatus Planktophila vernalis</name>
    <dbReference type="NCBI Taxonomy" id="1884907"/>
    <lineage>
        <taxon>Bacteria</taxon>
        <taxon>Bacillati</taxon>
        <taxon>Actinomycetota</taxon>
        <taxon>Actinomycetes</taxon>
        <taxon>Candidatus Nanopelagicales</taxon>
        <taxon>Candidatus Nanopelagicaceae</taxon>
        <taxon>Candidatus Planktophila</taxon>
    </lineage>
</organism>
<evidence type="ECO:0000256" key="2">
    <source>
        <dbReference type="ARBA" id="ARBA00022692"/>
    </source>
</evidence>
<feature type="transmembrane region" description="Helical" evidence="5">
    <location>
        <begin position="69"/>
        <end position="89"/>
    </location>
</feature>
<keyword evidence="3 5" id="KW-1133">Transmembrane helix</keyword>
<name>A0A249KS52_9ACTN</name>
<dbReference type="RefSeq" id="WP_095685521.1">
    <property type="nucleotide sequence ID" value="NZ_CP016776.1"/>
</dbReference>